<dbReference type="PANTHER" id="PTHR47438:SF1">
    <property type="entry name" value="PHOSPHATE METABOLISM PROTEIN 8-RELATED"/>
    <property type="match status" value="1"/>
</dbReference>
<sequence length="890" mass="98051">MSLPSPRPRPKSPITPRPLGVKSRRSLDPTLASPIPNRRSSSLVSPALTPASGTGTKKPILNHLRPTPTKRYTTPLPPSRSPGKTTPSKIDKTTTILAPIESRHSPLVNIPFDESPLDALTSEHEQGNVNINGHSADGNRLSSGFTTRQDNSNVYEHSPFGRTSKESKGADDKGVMRREEEDDETRTIIDHAPSQGTLRREPGDMGDIDAESWELRTETAVKVDDFDETSLGQLQAVHHKQLTHYKNLLVRAQSASSSSLHDLHTKLHQVETLYNNLLAEHALCAGKVTEISRDRQLENTAAESLKNGEGLGVVIRGMNKDDRIHLLGVIVEGCHPSDVNAQIALLEKYRRSRLDILGRVGDDLAVKILSLLDIKDLLTFRSVSFCWFITFITGTNWRLVSVLSTTDPECFTDDDREELYRSLWRREKNWNRGLAQNVLFLKGHTNYVTSLRLRGDVLISGSYDETIRVWHLPPLQTIHPTSLSVPLILPAKSVSCLDFCPAAEVFVAGSHDIGRVQVYQKSGEEWKVVQTLSGHLHGIRAVAVNEKWMVSAGADKALVVWDWRTGEKIVRFGQQTNICIGIQLVHDYIVAVTVDGIIRTFSIAKREMIAQYKISDLSKSSNDANVRMRLKDVGGGVGGTGMLTWFEGQGRYMTCATREMIIRMSWEEIEEIIPVISHKPSIFPSSPIERRALRGKPPNTPPRQRTTSGSLSAKKSITNLRPVNPSSPAQASPSPLRRPTPVRGLSGSNASTPLSASNTVDKSDILTPLRNVNQRDSLTPLSNSKVTNGTSKSVSARGTAKSLSTSTTPRKVLGGQRSSVGEIIPEDQAVKGQEERRVVPLLNKAPKLLEVVDAPDIERGAVDARRTRVVTSTRFAARSGADRRVGWPNL</sequence>
<dbReference type="InterPro" id="IPR036322">
    <property type="entry name" value="WD40_repeat_dom_sf"/>
</dbReference>
<feature type="compositionally biased region" description="Polar residues" evidence="2">
    <location>
        <begin position="702"/>
        <end position="721"/>
    </location>
</feature>
<dbReference type="GO" id="GO:0008252">
    <property type="term" value="F:nucleotidase activity"/>
    <property type="evidence" value="ECO:0007669"/>
    <property type="project" value="TreeGrafter"/>
</dbReference>
<evidence type="ECO:0000256" key="2">
    <source>
        <dbReference type="SAM" id="MobiDB-lite"/>
    </source>
</evidence>
<gene>
    <name evidence="3" type="ORF">M231_02229</name>
</gene>
<dbReference type="EMBL" id="SDIL01000018">
    <property type="protein sequence ID" value="RXK40396.1"/>
    <property type="molecule type" value="Genomic_DNA"/>
</dbReference>
<dbReference type="SUPFAM" id="SSF81383">
    <property type="entry name" value="F-box domain"/>
    <property type="match status" value="1"/>
</dbReference>
<dbReference type="SMART" id="SM00320">
    <property type="entry name" value="WD40"/>
    <property type="match status" value="4"/>
</dbReference>
<comment type="caution">
    <text evidence="3">The sequence shown here is derived from an EMBL/GenBank/DDBJ whole genome shotgun (WGS) entry which is preliminary data.</text>
</comment>
<dbReference type="InterPro" id="IPR036047">
    <property type="entry name" value="F-box-like_dom_sf"/>
</dbReference>
<dbReference type="AlphaFoldDB" id="A0A4Q1BR21"/>
<dbReference type="Gene3D" id="2.130.10.10">
    <property type="entry name" value="YVTN repeat-like/Quinoprotein amine dehydrogenase"/>
    <property type="match status" value="2"/>
</dbReference>
<organism evidence="3 4">
    <name type="scientific">Tremella mesenterica</name>
    <name type="common">Jelly fungus</name>
    <dbReference type="NCBI Taxonomy" id="5217"/>
    <lineage>
        <taxon>Eukaryota</taxon>
        <taxon>Fungi</taxon>
        <taxon>Dikarya</taxon>
        <taxon>Basidiomycota</taxon>
        <taxon>Agaricomycotina</taxon>
        <taxon>Tremellomycetes</taxon>
        <taxon>Tremellales</taxon>
        <taxon>Tremellaceae</taxon>
        <taxon>Tremella</taxon>
    </lineage>
</organism>
<dbReference type="PROSITE" id="PS50082">
    <property type="entry name" value="WD_REPEATS_2"/>
    <property type="match status" value="2"/>
</dbReference>
<evidence type="ECO:0000313" key="4">
    <source>
        <dbReference type="Proteomes" id="UP000289152"/>
    </source>
</evidence>
<feature type="repeat" description="WD" evidence="1">
    <location>
        <begin position="532"/>
        <end position="571"/>
    </location>
</feature>
<dbReference type="InterPro" id="IPR052791">
    <property type="entry name" value="SSM1_domain"/>
</dbReference>
<feature type="compositionally biased region" description="Polar residues" evidence="2">
    <location>
        <begin position="746"/>
        <end position="760"/>
    </location>
</feature>
<feature type="compositionally biased region" description="Polar residues" evidence="2">
    <location>
        <begin position="770"/>
        <end position="809"/>
    </location>
</feature>
<keyword evidence="1" id="KW-0853">WD repeat</keyword>
<dbReference type="SUPFAM" id="SSF50978">
    <property type="entry name" value="WD40 repeat-like"/>
    <property type="match status" value="1"/>
</dbReference>
<feature type="repeat" description="WD" evidence="1">
    <location>
        <begin position="441"/>
        <end position="472"/>
    </location>
</feature>
<feature type="compositionally biased region" description="Basic and acidic residues" evidence="2">
    <location>
        <begin position="163"/>
        <end position="189"/>
    </location>
</feature>
<evidence type="ECO:0000313" key="3">
    <source>
        <dbReference type="EMBL" id="RXK40396.1"/>
    </source>
</evidence>
<dbReference type="Proteomes" id="UP000289152">
    <property type="component" value="Unassembled WGS sequence"/>
</dbReference>
<dbReference type="InterPro" id="IPR015943">
    <property type="entry name" value="WD40/YVTN_repeat-like_dom_sf"/>
</dbReference>
<dbReference type="PROSITE" id="PS50294">
    <property type="entry name" value="WD_REPEATS_REGION"/>
    <property type="match status" value="1"/>
</dbReference>
<feature type="region of interest" description="Disordered" evidence="2">
    <location>
        <begin position="1"/>
        <end position="91"/>
    </location>
</feature>
<accession>A0A4Q1BR21</accession>
<dbReference type="InterPro" id="IPR001680">
    <property type="entry name" value="WD40_rpt"/>
</dbReference>
<feature type="compositionally biased region" description="Polar residues" evidence="2">
    <location>
        <begin position="82"/>
        <end position="91"/>
    </location>
</feature>
<feature type="region of interest" description="Disordered" evidence="2">
    <location>
        <begin position="689"/>
        <end position="809"/>
    </location>
</feature>
<dbReference type="Pfam" id="PF00400">
    <property type="entry name" value="WD40"/>
    <property type="match status" value="2"/>
</dbReference>
<feature type="compositionally biased region" description="Polar residues" evidence="2">
    <location>
        <begin position="140"/>
        <end position="155"/>
    </location>
</feature>
<name>A0A4Q1BR21_TREME</name>
<keyword evidence="4" id="KW-1185">Reference proteome</keyword>
<protein>
    <submittedName>
        <fullName evidence="3">Uncharacterized protein</fullName>
    </submittedName>
</protein>
<feature type="region of interest" description="Disordered" evidence="2">
    <location>
        <begin position="128"/>
        <end position="204"/>
    </location>
</feature>
<dbReference type="GO" id="GO:0006206">
    <property type="term" value="P:pyrimidine nucleobase metabolic process"/>
    <property type="evidence" value="ECO:0007669"/>
    <property type="project" value="TreeGrafter"/>
</dbReference>
<dbReference type="STRING" id="5217.A0A4Q1BR21"/>
<dbReference type="InParanoid" id="A0A4Q1BR21"/>
<proteinExistence type="predicted"/>
<dbReference type="PANTHER" id="PTHR47438">
    <property type="entry name" value="PHOSPHATE METABOLISM PROTEIN 8-RELATED"/>
    <property type="match status" value="1"/>
</dbReference>
<evidence type="ECO:0000256" key="1">
    <source>
        <dbReference type="PROSITE-ProRule" id="PRU00221"/>
    </source>
</evidence>
<dbReference type="GO" id="GO:0009166">
    <property type="term" value="P:nucleotide catabolic process"/>
    <property type="evidence" value="ECO:0007669"/>
    <property type="project" value="TreeGrafter"/>
</dbReference>
<reference evidence="3 4" key="1">
    <citation type="submission" date="2016-06" db="EMBL/GenBank/DDBJ databases">
        <title>Evolution of pathogenesis and genome organization in the Tremellales.</title>
        <authorList>
            <person name="Cuomo C."/>
            <person name="Litvintseva A."/>
            <person name="Heitman J."/>
            <person name="Chen Y."/>
            <person name="Sun S."/>
            <person name="Springer D."/>
            <person name="Dromer F."/>
            <person name="Young S."/>
            <person name="Zeng Q."/>
            <person name="Chapman S."/>
            <person name="Gujja S."/>
            <person name="Saif S."/>
            <person name="Birren B."/>
        </authorList>
    </citation>
    <scope>NUCLEOTIDE SEQUENCE [LARGE SCALE GENOMIC DNA]</scope>
    <source>
        <strain evidence="3 4">ATCC 28783</strain>
    </source>
</reference>
<dbReference type="OrthoDB" id="1065058at2759"/>
<feature type="compositionally biased region" description="Low complexity" evidence="2">
    <location>
        <begin position="726"/>
        <end position="735"/>
    </location>
</feature>
<feature type="compositionally biased region" description="Pro residues" evidence="2">
    <location>
        <begin position="1"/>
        <end position="16"/>
    </location>
</feature>